<dbReference type="PANTHER" id="PTHR35580:SF1">
    <property type="entry name" value="PHYTASE-LIKE DOMAIN-CONTAINING PROTEIN"/>
    <property type="match status" value="1"/>
</dbReference>
<organism evidence="4 5">
    <name type="scientific">Aureispira anguillae</name>
    <dbReference type="NCBI Taxonomy" id="2864201"/>
    <lineage>
        <taxon>Bacteria</taxon>
        <taxon>Pseudomonadati</taxon>
        <taxon>Bacteroidota</taxon>
        <taxon>Saprospiria</taxon>
        <taxon>Saprospirales</taxon>
        <taxon>Saprospiraceae</taxon>
        <taxon>Aureispira</taxon>
    </lineage>
</organism>
<dbReference type="NCBIfam" id="TIGR04183">
    <property type="entry name" value="Por_Secre_tail"/>
    <property type="match status" value="1"/>
</dbReference>
<dbReference type="SUPFAM" id="SSF117074">
    <property type="entry name" value="Hypothetical protein PA1324"/>
    <property type="match status" value="1"/>
</dbReference>
<evidence type="ECO:0000313" key="4">
    <source>
        <dbReference type="EMBL" id="BDS13117.1"/>
    </source>
</evidence>
<dbReference type="PANTHER" id="PTHR35580">
    <property type="entry name" value="CELL SURFACE GLYCOPROTEIN (S-LAYER PROTEIN)-LIKE PROTEIN"/>
    <property type="match status" value="1"/>
</dbReference>
<dbReference type="Pfam" id="PF24595">
    <property type="entry name" value="DUF7619"/>
    <property type="match status" value="1"/>
</dbReference>
<feature type="domain" description="Secretion system C-terminal sorting" evidence="2">
    <location>
        <begin position="999"/>
        <end position="1068"/>
    </location>
</feature>
<keyword evidence="5" id="KW-1185">Reference proteome</keyword>
<feature type="chain" id="PRO_5037139431" evidence="1">
    <location>
        <begin position="26"/>
        <end position="1070"/>
    </location>
</feature>
<dbReference type="Pfam" id="PF18962">
    <property type="entry name" value="Por_Secre_tail"/>
    <property type="match status" value="1"/>
</dbReference>
<accession>A0A915YHH9</accession>
<dbReference type="InterPro" id="IPR026444">
    <property type="entry name" value="Secre_tail"/>
</dbReference>
<protein>
    <submittedName>
        <fullName evidence="4">T9SS type A sorting domain-containing protein</fullName>
    </submittedName>
</protein>
<name>A0A915YHH9_9BACT</name>
<proteinExistence type="predicted"/>
<reference evidence="4" key="1">
    <citation type="submission" date="2022-09" db="EMBL/GenBank/DDBJ databases">
        <title>Aureispira anguillicida sp. nov., isolated from Leptocephalus of Japanese eel Anguilla japonica.</title>
        <authorList>
            <person name="Yuasa K."/>
            <person name="Mekata T."/>
            <person name="Ikunari K."/>
        </authorList>
    </citation>
    <scope>NUCLEOTIDE SEQUENCE</scope>
    <source>
        <strain evidence="4">EL160426</strain>
    </source>
</reference>
<evidence type="ECO:0000259" key="3">
    <source>
        <dbReference type="Pfam" id="PF24595"/>
    </source>
</evidence>
<dbReference type="SUPFAM" id="SSF50998">
    <property type="entry name" value="Quinoprotein alcohol dehydrogenase-like"/>
    <property type="match status" value="1"/>
</dbReference>
<feature type="signal peptide" evidence="1">
    <location>
        <begin position="1"/>
        <end position="25"/>
    </location>
</feature>
<keyword evidence="1" id="KW-0732">Signal</keyword>
<dbReference type="InterPro" id="IPR011047">
    <property type="entry name" value="Quinoprotein_ADH-like_sf"/>
</dbReference>
<dbReference type="RefSeq" id="WP_264788417.1">
    <property type="nucleotide sequence ID" value="NZ_AP026867.1"/>
</dbReference>
<dbReference type="InterPro" id="IPR052918">
    <property type="entry name" value="Motility_Chemotaxis_Reg"/>
</dbReference>
<dbReference type="EMBL" id="AP026867">
    <property type="protein sequence ID" value="BDS13117.1"/>
    <property type="molecule type" value="Genomic_DNA"/>
</dbReference>
<dbReference type="AlphaFoldDB" id="A0A915YHH9"/>
<evidence type="ECO:0000256" key="1">
    <source>
        <dbReference type="SAM" id="SignalP"/>
    </source>
</evidence>
<evidence type="ECO:0000313" key="5">
    <source>
        <dbReference type="Proteomes" id="UP001060919"/>
    </source>
</evidence>
<dbReference type="InterPro" id="IPR047589">
    <property type="entry name" value="DUF11_rpt"/>
</dbReference>
<gene>
    <name evidence="4" type="ORF">AsAng_0038450</name>
</gene>
<sequence length="1070" mass="116800">MKLLKSAHYCALLFLLLFSKTASLAQEVNIEWTATIGNIHQFSDRTESIVSDEHGDIYVLGMFQDTVDFDPHIGVHNLTASNRSLFIQKINEQGQLIWVKKFEGTGRAWGFDLVADQQGSIYILGEFRGTVDFDIGSGIFNLTSIGTDADIFFAKLDLNGNLSWVKHIIGNDFLTASAIDVDNNGNVYIGGAFQGTADFDPGPGTANMTPAVPSSYESFAAKYDANGHLVWAKSYGGYTSDELNDLTVDNNGNVLATGYFNTTADFDPGVGTYHLTSEGNSDIYILKLDTNGNFVWASSLGTNSDDQGLALVTDAANNVYITGMAKLTLHDIDPGPGMHPVFGHGGEECFLLKLDAAGNFSWGKVIGGPNDDKGISMAIDAFDNIYLSGIFQDSMEVIVGLDTNKLHVFSQGIYDDDGFILKLNTSGDIIWGKSVGAHVAHTDSENNICIDNKANVYLASSFWGPSSFTPLGGHQSTPHGGWDIFLMKLNQDNLVGSCFLDLNQNCQKESHEIGLEGRRLIINPGNIIVQTNRSGLWSADELPAGNYTIVADTTGGWSTTCLTAQPFTVVSPDAYTIVPEMGFVANYPCPAPNISLFAPTLRPGFSNQSVFVRVCNDYNGTDSLQNNYVVVTLHDSLTVQSATVPYTNLGNNSFQVDIGDLKPGECEQFHFRCILSANTTLGSSLCMNAQLFPVDSCALDSIPTATPDSISPCLTPYDWSHLVIRPECNNDTIIFTIINTGDGDMTCFSQVRLFIDGQYIWLDSVQLQSGQSQQFIFPGDGRTWRLEVDQHPFHPGTSLPSATIELCGDGSNWTPDLVNILPQNDADPIIDIFCGVVQGSYDPNDKRGFPLGVGPTHDILPGQDLEYVIRFQNTGTDTAFNIVILDTLSSHFDLLSVQSGVSSDDYSFELLGNGVLKWTFSNIMLPDSNVNEPLSHGFVTFKVAQAPNLPNGTVLLNKAAIYFDFNLPIITNSAHHTIHKKVFTINVDQVASPTSMIRIFPNPTTGILNIDYPSSQSYQIVLYDNLGRILLSKKAEQQQTELDISEINPGIYFVTIYNQEKSIVRKIIKN</sequence>
<evidence type="ECO:0000259" key="2">
    <source>
        <dbReference type="Pfam" id="PF18962"/>
    </source>
</evidence>
<dbReference type="InterPro" id="IPR055353">
    <property type="entry name" value="DUF7619"/>
</dbReference>
<dbReference type="Proteomes" id="UP001060919">
    <property type="component" value="Chromosome"/>
</dbReference>
<feature type="domain" description="DUF7619" evidence="3">
    <location>
        <begin position="842"/>
        <end position="977"/>
    </location>
</feature>
<dbReference type="KEGG" id="aup:AsAng_0038450"/>
<dbReference type="NCBIfam" id="TIGR01451">
    <property type="entry name" value="B_ant_repeat"/>
    <property type="match status" value="1"/>
</dbReference>